<name>A0A0P1ACG5_PLAHL</name>
<protein>
    <submittedName>
        <fullName evidence="1">Uncharacterized protein</fullName>
    </submittedName>
</protein>
<dbReference type="RefSeq" id="XP_024574951.1">
    <property type="nucleotide sequence ID" value="XM_024724034.1"/>
</dbReference>
<dbReference type="EMBL" id="CCYD01000322">
    <property type="protein sequence ID" value="CEG38582.1"/>
    <property type="molecule type" value="Genomic_DNA"/>
</dbReference>
<proteinExistence type="predicted"/>
<reference evidence="2" key="1">
    <citation type="submission" date="2014-09" db="EMBL/GenBank/DDBJ databases">
        <authorList>
            <person name="Sharma Rahul"/>
            <person name="Thines Marco"/>
        </authorList>
    </citation>
    <scope>NUCLEOTIDE SEQUENCE [LARGE SCALE GENOMIC DNA]</scope>
</reference>
<dbReference type="Proteomes" id="UP000054928">
    <property type="component" value="Unassembled WGS sequence"/>
</dbReference>
<organism evidence="1 2">
    <name type="scientific">Plasmopara halstedii</name>
    <name type="common">Downy mildew of sunflower</name>
    <dbReference type="NCBI Taxonomy" id="4781"/>
    <lineage>
        <taxon>Eukaryota</taxon>
        <taxon>Sar</taxon>
        <taxon>Stramenopiles</taxon>
        <taxon>Oomycota</taxon>
        <taxon>Peronosporomycetes</taxon>
        <taxon>Peronosporales</taxon>
        <taxon>Peronosporaceae</taxon>
        <taxon>Plasmopara</taxon>
    </lineage>
</organism>
<dbReference type="GeneID" id="36403701"/>
<accession>A0A0P1ACG5</accession>
<evidence type="ECO:0000313" key="1">
    <source>
        <dbReference type="EMBL" id="CEG38582.1"/>
    </source>
</evidence>
<sequence>MWSEKETLSAREVNAASICAARLASSQEASELSNCSKSCELHSCIGGRPFSKSSNNFAFIKNLQMGMTRTKIFHVHHRQHCMKRRNQTYTRKGGRAGTAVCTREER</sequence>
<evidence type="ECO:0000313" key="2">
    <source>
        <dbReference type="Proteomes" id="UP000054928"/>
    </source>
</evidence>
<dbReference type="AlphaFoldDB" id="A0A0P1ACG5"/>
<keyword evidence="2" id="KW-1185">Reference proteome</keyword>